<dbReference type="Gene3D" id="3.40.50.150">
    <property type="entry name" value="Vaccinia Virus protein VP39"/>
    <property type="match status" value="1"/>
</dbReference>
<evidence type="ECO:0000313" key="3">
    <source>
        <dbReference type="EMBL" id="MCA5892440.1"/>
    </source>
</evidence>
<keyword evidence="3" id="KW-0489">Methyltransferase</keyword>
<evidence type="ECO:0000259" key="2">
    <source>
        <dbReference type="Pfam" id="PF21320"/>
    </source>
</evidence>
<dbReference type="SUPFAM" id="SSF53335">
    <property type="entry name" value="S-adenosyl-L-methionine-dependent methyltransferases"/>
    <property type="match status" value="1"/>
</dbReference>
<dbReference type="InterPro" id="IPR029063">
    <property type="entry name" value="SAM-dependent_MTases_sf"/>
</dbReference>
<dbReference type="InterPro" id="IPR036388">
    <property type="entry name" value="WH-like_DNA-bd_sf"/>
</dbReference>
<dbReference type="Proteomes" id="UP001319870">
    <property type="component" value="Unassembled WGS sequence"/>
</dbReference>
<dbReference type="InterPro" id="IPR036390">
    <property type="entry name" value="WH_DNA-bd_sf"/>
</dbReference>
<dbReference type="Gene3D" id="1.10.10.10">
    <property type="entry name" value="Winged helix-like DNA-binding domain superfamily/Winged helix DNA-binding domain"/>
    <property type="match status" value="1"/>
</dbReference>
<evidence type="ECO:0000259" key="1">
    <source>
        <dbReference type="Pfam" id="PF13847"/>
    </source>
</evidence>
<accession>A0ABS7ZBN4</accession>
<dbReference type="EMBL" id="JAIXCQ010000002">
    <property type="protein sequence ID" value="MCA5892440.1"/>
    <property type="molecule type" value="Genomic_DNA"/>
</dbReference>
<sequence length="364" mass="38829">MTTTDARPAAAGAVDPARVQEFAGQMFGALSAGATTLMVSIGHRTGLFDTLAGLPPSTSAQIAAEAGLHERYVREWLGAMTAARIVTYDPATATYLIPPEHAAVLTRAAGPDNLASLMQFVPLLAGVQDPVVRCFREGGGVGYPAFDRFHDLMAEQSAQTNDAALIDRVVPLVPGLAARLAEGIRLADIGCGQGHAVNLLAREYPRSELVGYDFEADAVEAARAEAREWNLPNARFEVRDVADLAGTGTFGAITAFDAIHDQAHPAAVLSEVAAHLDPDGVFLMVDMRASSDLEKNLEIPWAPYLYTVSTMHCMTVSLGLDGDGLGTVWGVETALRMLAEAGFEDVRVETLDEDFINAYFVARR</sequence>
<comment type="caution">
    <text evidence="3">The sequence shown here is derived from an EMBL/GenBank/DDBJ whole genome shotgun (WGS) entry which is preliminary data.</text>
</comment>
<gene>
    <name evidence="3" type="ORF">LEP48_03610</name>
</gene>
<dbReference type="Pfam" id="PF21320">
    <property type="entry name" value="WHD_Rv2258c"/>
    <property type="match status" value="1"/>
</dbReference>
<dbReference type="GO" id="GO:0032259">
    <property type="term" value="P:methylation"/>
    <property type="evidence" value="ECO:0007669"/>
    <property type="project" value="UniProtKB-KW"/>
</dbReference>
<dbReference type="SUPFAM" id="SSF46785">
    <property type="entry name" value="Winged helix' DNA-binding domain"/>
    <property type="match status" value="1"/>
</dbReference>
<organism evidence="3 4">
    <name type="scientific">Isoptericola luteus</name>
    <dbReference type="NCBI Taxonomy" id="2879484"/>
    <lineage>
        <taxon>Bacteria</taxon>
        <taxon>Bacillati</taxon>
        <taxon>Actinomycetota</taxon>
        <taxon>Actinomycetes</taxon>
        <taxon>Micrococcales</taxon>
        <taxon>Promicromonosporaceae</taxon>
        <taxon>Isoptericola</taxon>
    </lineage>
</organism>
<dbReference type="RefSeq" id="WP_225564220.1">
    <property type="nucleotide sequence ID" value="NZ_JAIXCQ010000002.1"/>
</dbReference>
<dbReference type="InterPro" id="IPR053173">
    <property type="entry name" value="SAM-binding_MTase"/>
</dbReference>
<proteinExistence type="predicted"/>
<evidence type="ECO:0000313" key="4">
    <source>
        <dbReference type="Proteomes" id="UP001319870"/>
    </source>
</evidence>
<dbReference type="InterPro" id="IPR048711">
    <property type="entry name" value="WHD_Rv2258c"/>
</dbReference>
<dbReference type="Pfam" id="PF13847">
    <property type="entry name" value="Methyltransf_31"/>
    <property type="match status" value="1"/>
</dbReference>
<keyword evidence="4" id="KW-1185">Reference proteome</keyword>
<protein>
    <submittedName>
        <fullName evidence="3">Class I SAM-dependent methyltransferase</fullName>
    </submittedName>
</protein>
<dbReference type="PANTHER" id="PTHR45128:SF1">
    <property type="entry name" value="S-ADENOSYLMETHIONINE-DEPENDENT METHYLTRANSFERASE RV2258C"/>
    <property type="match status" value="1"/>
</dbReference>
<dbReference type="GO" id="GO:0008168">
    <property type="term" value="F:methyltransferase activity"/>
    <property type="evidence" value="ECO:0007669"/>
    <property type="project" value="UniProtKB-KW"/>
</dbReference>
<dbReference type="CDD" id="cd02440">
    <property type="entry name" value="AdoMet_MTases"/>
    <property type="match status" value="1"/>
</dbReference>
<feature type="domain" description="S-adenosylmethionine-dependent methyltransferase Rv2258c-like winged HTH" evidence="2">
    <location>
        <begin position="34"/>
        <end position="107"/>
    </location>
</feature>
<keyword evidence="3" id="KW-0808">Transferase</keyword>
<name>A0ABS7ZBN4_9MICO</name>
<reference evidence="3 4" key="1">
    <citation type="submission" date="2021-09" db="EMBL/GenBank/DDBJ databases">
        <title>Isoptericola luteus sp. nov., a novel bacterium isolated from Harbin, the capital city of Heilongjiang province.</title>
        <authorList>
            <person name="Li J."/>
        </authorList>
    </citation>
    <scope>NUCLEOTIDE SEQUENCE [LARGE SCALE GENOMIC DNA]</scope>
    <source>
        <strain evidence="3 4">NEAU-Y5</strain>
    </source>
</reference>
<dbReference type="InterPro" id="IPR025714">
    <property type="entry name" value="Methyltranfer_dom"/>
</dbReference>
<feature type="domain" description="Methyltransferase" evidence="1">
    <location>
        <begin position="182"/>
        <end position="297"/>
    </location>
</feature>
<dbReference type="PANTHER" id="PTHR45128">
    <property type="entry name" value="METHYLTRANSFERASE TYPE 11"/>
    <property type="match status" value="1"/>
</dbReference>